<dbReference type="Proteomes" id="UP000282438">
    <property type="component" value="Chromosome"/>
</dbReference>
<organism evidence="1 2">
    <name type="scientific">Iodobacter ciconiae</name>
    <dbReference type="NCBI Taxonomy" id="2496266"/>
    <lineage>
        <taxon>Bacteria</taxon>
        <taxon>Pseudomonadati</taxon>
        <taxon>Pseudomonadota</taxon>
        <taxon>Betaproteobacteria</taxon>
        <taxon>Neisseriales</taxon>
        <taxon>Chitinibacteraceae</taxon>
        <taxon>Iodobacter</taxon>
    </lineage>
</organism>
<evidence type="ECO:0000313" key="2">
    <source>
        <dbReference type="Proteomes" id="UP000282438"/>
    </source>
</evidence>
<dbReference type="Pfam" id="PF06528">
    <property type="entry name" value="Phage_P2_GpE"/>
    <property type="match status" value="1"/>
</dbReference>
<reference evidence="1 2" key="1">
    <citation type="submission" date="2018-12" db="EMBL/GenBank/DDBJ databases">
        <title>Complete genome sequence of Iodobacter sp. H11R3.</title>
        <authorList>
            <person name="Bae J.-W."/>
        </authorList>
    </citation>
    <scope>NUCLEOTIDE SEQUENCE [LARGE SCALE GENOMIC DNA]</scope>
    <source>
        <strain evidence="1 2">H11R3</strain>
    </source>
</reference>
<dbReference type="EMBL" id="CP034433">
    <property type="protein sequence ID" value="AZN35524.1"/>
    <property type="molecule type" value="Genomic_DNA"/>
</dbReference>
<dbReference type="KEGG" id="iod:EJO50_02880"/>
<protein>
    <submittedName>
        <fullName evidence="1">GpE family phage tail protein</fullName>
    </submittedName>
</protein>
<dbReference type="InterPro" id="IPR009493">
    <property type="entry name" value="P2_GpE"/>
</dbReference>
<name>A0A3S8ZPY1_9NEIS</name>
<dbReference type="AlphaFoldDB" id="A0A3S8ZPY1"/>
<gene>
    <name evidence="1" type="ORF">EJO50_02880</name>
</gene>
<keyword evidence="2" id="KW-1185">Reference proteome</keyword>
<proteinExistence type="predicted"/>
<evidence type="ECO:0000313" key="1">
    <source>
        <dbReference type="EMBL" id="AZN35524.1"/>
    </source>
</evidence>
<dbReference type="OrthoDB" id="8566531at2"/>
<accession>A0A3S8ZPY1</accession>
<sequence length="38" mass="4513">MADIAMVFHWPPGAMDDMAVSELMEWREEARKRHNPEK</sequence>